<keyword evidence="2" id="KW-1185">Reference proteome</keyword>
<name>A0A4R5U3R5_9MICC</name>
<dbReference type="Gene3D" id="1.10.10.10">
    <property type="entry name" value="Winged helix-like DNA-binding domain superfamily/Winged helix DNA-binding domain"/>
    <property type="match status" value="1"/>
</dbReference>
<dbReference type="RefSeq" id="WP_133402619.1">
    <property type="nucleotide sequence ID" value="NZ_SMTK01000001.1"/>
</dbReference>
<dbReference type="OrthoDB" id="69852at2"/>
<gene>
    <name evidence="1" type="ORF">E2F48_03780</name>
</gene>
<dbReference type="InterPro" id="IPR036388">
    <property type="entry name" value="WH-like_DNA-bd_sf"/>
</dbReference>
<dbReference type="InterPro" id="IPR036390">
    <property type="entry name" value="WH_DNA-bd_sf"/>
</dbReference>
<dbReference type="AlphaFoldDB" id="A0A4R5U3R5"/>
<comment type="caution">
    <text evidence="1">The sequence shown here is derived from an EMBL/GenBank/DDBJ whole genome shotgun (WGS) entry which is preliminary data.</text>
</comment>
<protein>
    <recommendedName>
        <fullName evidence="3">MarR family transcriptional regulator</fullName>
    </recommendedName>
</protein>
<proteinExistence type="predicted"/>
<evidence type="ECO:0000313" key="1">
    <source>
        <dbReference type="EMBL" id="TDK28212.1"/>
    </source>
</evidence>
<dbReference type="Proteomes" id="UP000295411">
    <property type="component" value="Unassembled WGS sequence"/>
</dbReference>
<sequence length="143" mass="16109">MKPSSKRNDVQQWSTRHLLNDAALRVSHIWDERLAHLGITYDSVPVLQELAGWGAMRSEELAVRLHFRDRELEDILQCLEDRGLIDRGGAEDPGNHIRLTSGGSIVLTTAENVQNYFDGSDAHLLAGLRTDLRTILRNQSIGR</sequence>
<dbReference type="SUPFAM" id="SSF46785">
    <property type="entry name" value="Winged helix' DNA-binding domain"/>
    <property type="match status" value="1"/>
</dbReference>
<evidence type="ECO:0008006" key="3">
    <source>
        <dbReference type="Google" id="ProtNLM"/>
    </source>
</evidence>
<accession>A0A4R5U3R5</accession>
<dbReference type="EMBL" id="SMTK01000001">
    <property type="protein sequence ID" value="TDK28212.1"/>
    <property type="molecule type" value="Genomic_DNA"/>
</dbReference>
<evidence type="ECO:0000313" key="2">
    <source>
        <dbReference type="Proteomes" id="UP000295411"/>
    </source>
</evidence>
<organism evidence="1 2">
    <name type="scientific">Arthrobacter crusticola</name>
    <dbReference type="NCBI Taxonomy" id="2547960"/>
    <lineage>
        <taxon>Bacteria</taxon>
        <taxon>Bacillati</taxon>
        <taxon>Actinomycetota</taxon>
        <taxon>Actinomycetes</taxon>
        <taxon>Micrococcales</taxon>
        <taxon>Micrococcaceae</taxon>
        <taxon>Arthrobacter</taxon>
    </lineage>
</organism>
<reference evidence="1 2" key="1">
    <citation type="submission" date="2019-03" db="EMBL/GenBank/DDBJ databases">
        <title>Arthrobacter sp. nov., an bacterium isolated from biocrust in Mu Us Desert.</title>
        <authorList>
            <person name="Lixiong L."/>
        </authorList>
    </citation>
    <scope>NUCLEOTIDE SEQUENCE [LARGE SCALE GENOMIC DNA]</scope>
    <source>
        <strain evidence="1 2">SLN-3</strain>
    </source>
</reference>